<reference evidence="9" key="1">
    <citation type="submission" date="2025-08" db="UniProtKB">
        <authorList>
            <consortium name="Ensembl"/>
        </authorList>
    </citation>
    <scope>IDENTIFICATION</scope>
</reference>
<comment type="function">
    <text evidence="7">Regulates the GDP/GTP exchange reaction of most Rab proteins by inhibiting the dissociation of GDP from them, and the subsequent binding of GTP to them. Promotes the dissociation of GDP-bound Rab proteins from the membrane and inhibits their activation. Promotes the dissociation of RAB1A, RAB3A, RAB5A and RAB10 from membranes.</text>
</comment>
<dbReference type="Proteomes" id="UP000694557">
    <property type="component" value="Unassembled WGS sequence"/>
</dbReference>
<dbReference type="GO" id="GO:0005794">
    <property type="term" value="C:Golgi apparatus"/>
    <property type="evidence" value="ECO:0007669"/>
    <property type="project" value="UniProtKB-SubCell"/>
</dbReference>
<dbReference type="SUPFAM" id="SSF51905">
    <property type="entry name" value="FAD/NAD(P)-binding domain"/>
    <property type="match status" value="2"/>
</dbReference>
<evidence type="ECO:0000256" key="2">
    <source>
        <dbReference type="ARBA" id="ARBA00004601"/>
    </source>
</evidence>
<evidence type="ECO:0000313" key="9">
    <source>
        <dbReference type="Ensembl" id="ENSOKIP00005046432.1"/>
    </source>
</evidence>
<keyword evidence="6" id="KW-0333">Golgi apparatus</keyword>
<dbReference type="AlphaFoldDB" id="A0A8C7MDD3"/>
<dbReference type="PANTHER" id="PTHR11787:SF3">
    <property type="entry name" value="RAB GDP DISSOCIATION INHIBITOR ALPHA"/>
    <property type="match status" value="1"/>
</dbReference>
<evidence type="ECO:0000313" key="10">
    <source>
        <dbReference type="Proteomes" id="UP000694557"/>
    </source>
</evidence>
<dbReference type="GO" id="GO:0007264">
    <property type="term" value="P:small GTPase-mediated signal transduction"/>
    <property type="evidence" value="ECO:0007669"/>
    <property type="project" value="InterPro"/>
</dbReference>
<organism evidence="9 10">
    <name type="scientific">Oncorhynchus kisutch</name>
    <name type="common">Coho salmon</name>
    <name type="synonym">Salmo kisutch</name>
    <dbReference type="NCBI Taxonomy" id="8019"/>
    <lineage>
        <taxon>Eukaryota</taxon>
        <taxon>Metazoa</taxon>
        <taxon>Chordata</taxon>
        <taxon>Craniata</taxon>
        <taxon>Vertebrata</taxon>
        <taxon>Euteleostomi</taxon>
        <taxon>Actinopterygii</taxon>
        <taxon>Neopterygii</taxon>
        <taxon>Teleostei</taxon>
        <taxon>Protacanthopterygii</taxon>
        <taxon>Salmoniformes</taxon>
        <taxon>Salmonidae</taxon>
        <taxon>Salmoninae</taxon>
        <taxon>Oncorhynchus</taxon>
    </lineage>
</organism>
<keyword evidence="10" id="KW-1185">Reference proteome</keyword>
<dbReference type="InterPro" id="IPR018203">
    <property type="entry name" value="GDP_dissociation_inhibitor"/>
</dbReference>
<comment type="similarity">
    <text evidence="3 8">Belongs to the Rab GDI family.</text>
</comment>
<dbReference type="FunFam" id="1.10.405.10:FF:000001">
    <property type="entry name" value="Rab GDP dissociation inhibitor"/>
    <property type="match status" value="1"/>
</dbReference>
<dbReference type="GO" id="GO:0015031">
    <property type="term" value="P:protein transport"/>
    <property type="evidence" value="ECO:0007669"/>
    <property type="project" value="InterPro"/>
</dbReference>
<evidence type="ECO:0000256" key="8">
    <source>
        <dbReference type="RuleBase" id="RU363124"/>
    </source>
</evidence>
<dbReference type="Pfam" id="PF00996">
    <property type="entry name" value="GDI"/>
    <property type="match status" value="1"/>
</dbReference>
<dbReference type="FunFam" id="3.50.50.60:FF:000232">
    <property type="entry name" value="Rab GDP dissociation inhibitor"/>
    <property type="match status" value="1"/>
</dbReference>
<dbReference type="Gene3D" id="1.10.405.10">
    <property type="entry name" value="Guanine Nucleotide Dissociation Inhibitor, domain 1"/>
    <property type="match status" value="1"/>
</dbReference>
<evidence type="ECO:0000256" key="3">
    <source>
        <dbReference type="ARBA" id="ARBA00005593"/>
    </source>
</evidence>
<protein>
    <recommendedName>
        <fullName evidence="8">Rab GDP dissociation inhibitor</fullName>
    </recommendedName>
</protein>
<dbReference type="Ensembl" id="ENSOKIT00005048978.1">
    <property type="protein sequence ID" value="ENSOKIP00005046432.1"/>
    <property type="gene ID" value="ENSOKIG00005018822.1"/>
</dbReference>
<evidence type="ECO:0000256" key="1">
    <source>
        <dbReference type="ARBA" id="ARBA00004496"/>
    </source>
</evidence>
<evidence type="ECO:0000256" key="5">
    <source>
        <dbReference type="ARBA" id="ARBA00022490"/>
    </source>
</evidence>
<dbReference type="GO" id="GO:0005096">
    <property type="term" value="F:GTPase activator activity"/>
    <property type="evidence" value="ECO:0007669"/>
    <property type="project" value="UniProtKB-KW"/>
</dbReference>
<sequence>MDEEYDVIVLGTGLTECILSGIMSVNGKKVLHMDRNPYYGGESSSITPLEELYKRFELTDSPPESMGRGRDWNVDLIPKFLMANDLMGMFEKRRFRKFLVFVANFDENDPKTFEGVDPKVTTMKDVYKKFDLGQDVIDFTGHALALYRTDDYLDVPCLETINRIKLYSESLARYGKSPYLYPLYGLGELPQGFARLSAIYGGTYMLNKPVEEIVMEDGHVVGVKSEGEVARCKQLICDPSYIQDRVRKAGQVIRVICILSHPIKNTNDANSCQIIIPQNQVNRKSDIYVCMISYAHNVAAQGKYIAIVSTTVETSEPEAEIEPALELLEPIDQKFVSLSDLYEPTDDGTESQIFASSAYDATTHFETTCNDIKDIYKRMTGSDFDFENMKRKQNDVFGEDEQ</sequence>
<dbReference type="InterPro" id="IPR000806">
    <property type="entry name" value="RabGDI"/>
</dbReference>
<dbReference type="PRINTS" id="PR00891">
    <property type="entry name" value="RABGDIREP"/>
</dbReference>
<dbReference type="GeneTree" id="ENSGT00950000182994"/>
<dbReference type="GO" id="GO:0016192">
    <property type="term" value="P:vesicle-mediated transport"/>
    <property type="evidence" value="ECO:0007669"/>
    <property type="project" value="TreeGrafter"/>
</dbReference>
<dbReference type="Gene3D" id="3.50.50.60">
    <property type="entry name" value="FAD/NAD(P)-binding domain"/>
    <property type="match status" value="1"/>
</dbReference>
<comment type="subcellular location">
    <subcellularLocation>
        <location evidence="1 8">Cytoplasm</location>
    </subcellularLocation>
    <subcellularLocation>
        <location evidence="2">Golgi apparatus</location>
        <location evidence="2">trans-Golgi network</location>
    </subcellularLocation>
</comment>
<accession>A0A8C7MDD3</accession>
<dbReference type="FunFam" id="3.50.50.60:FF:000158">
    <property type="entry name" value="Rab GDP dissociation inhibitor"/>
    <property type="match status" value="1"/>
</dbReference>
<dbReference type="GO" id="GO:0005093">
    <property type="term" value="F:Rab GDP-dissociation inhibitor activity"/>
    <property type="evidence" value="ECO:0007669"/>
    <property type="project" value="InterPro"/>
</dbReference>
<dbReference type="InterPro" id="IPR036188">
    <property type="entry name" value="FAD/NAD-bd_sf"/>
</dbReference>
<dbReference type="FunFam" id="3.30.519.10:FF:000005">
    <property type="entry name" value="Rab GDP dissociation inhibitor"/>
    <property type="match status" value="1"/>
</dbReference>
<keyword evidence="5 8" id="KW-0963">Cytoplasm</keyword>
<evidence type="ECO:0000256" key="6">
    <source>
        <dbReference type="ARBA" id="ARBA00023034"/>
    </source>
</evidence>
<evidence type="ECO:0000256" key="4">
    <source>
        <dbReference type="ARBA" id="ARBA00022468"/>
    </source>
</evidence>
<dbReference type="PRINTS" id="PR00892">
    <property type="entry name" value="RABGDI"/>
</dbReference>
<gene>
    <name evidence="9" type="primary">GDI1</name>
    <name evidence="9" type="synonym">LOC109869283</name>
</gene>
<evidence type="ECO:0000256" key="7">
    <source>
        <dbReference type="ARBA" id="ARBA00037119"/>
    </source>
</evidence>
<dbReference type="PANTHER" id="PTHR11787">
    <property type="entry name" value="RAB GDP-DISSOCIATION INHIBITOR"/>
    <property type="match status" value="1"/>
</dbReference>
<dbReference type="Gene3D" id="3.30.519.10">
    <property type="entry name" value="Guanine Nucleotide Dissociation Inhibitor, domain 2"/>
    <property type="match status" value="1"/>
</dbReference>
<keyword evidence="4 8" id="KW-0343">GTPase activation</keyword>
<proteinExistence type="inferred from homology"/>
<reference evidence="9" key="2">
    <citation type="submission" date="2025-09" db="UniProtKB">
        <authorList>
            <consortium name="Ensembl"/>
        </authorList>
    </citation>
    <scope>IDENTIFICATION</scope>
</reference>
<dbReference type="FunFam" id="3.30.519.10:FF:000009">
    <property type="entry name" value="Rab GDP dissociation inhibitor"/>
    <property type="match status" value="1"/>
</dbReference>
<name>A0A8C7MDD3_ONCKI</name>
<comment type="function">
    <text evidence="8">Regulates the GDP/GTP exchange reaction of most RAB proteins by inhibiting the dissociation of GDP from them, and the subsequent binding of GTP.</text>
</comment>